<sequence length="37" mass="4405">MLIKLLFVKFTVSNMTSIYVKEKMFNMDVIVEIAFFN</sequence>
<dbReference type="EMBL" id="LN887299">
    <property type="protein sequence ID" value="CUR37976.1"/>
    <property type="molecule type" value="Genomic_DNA"/>
</dbReference>
<accession>A0A0U5JNC6</accession>
<organism evidence="1">
    <name type="scientific">Limosilactobacillus reuteri</name>
    <name type="common">Lactobacillus reuteri</name>
    <dbReference type="NCBI Taxonomy" id="1598"/>
    <lineage>
        <taxon>Bacteria</taxon>
        <taxon>Bacillati</taxon>
        <taxon>Bacillota</taxon>
        <taxon>Bacilli</taxon>
        <taxon>Lactobacillales</taxon>
        <taxon>Lactobacillaceae</taxon>
        <taxon>Limosilactobacillus</taxon>
    </lineage>
</organism>
<gene>
    <name evidence="1" type="ORF">LRLP16767_LRPG3B_01775</name>
</gene>
<name>A0A0U5JNC6_LIMRT</name>
<protein>
    <submittedName>
        <fullName evidence="1">Uncharacterized protein</fullName>
    </submittedName>
</protein>
<dbReference type="AlphaFoldDB" id="A0A0U5JNC6"/>
<evidence type="ECO:0000313" key="1">
    <source>
        <dbReference type="EMBL" id="CUR37976.1"/>
    </source>
</evidence>
<proteinExistence type="predicted"/>
<reference evidence="1" key="1">
    <citation type="submission" date="2015-10" db="EMBL/GenBank/DDBJ databases">
        <authorList>
            <person name="Gilbert D.G."/>
        </authorList>
    </citation>
    <scope>NUCLEOTIDE SEQUENCE</scope>
    <source>
        <strain evidence="1">Pg-3b</strain>
    </source>
</reference>